<comment type="subunit">
    <text evidence="6">The basal body constitutes a major portion of the flagellar organelle and consists of a number of rings mounted on a central rod.</text>
</comment>
<name>A0ABS0F1R2_9BACL</name>
<gene>
    <name evidence="8" type="primary">flgB</name>
    <name evidence="8" type="ORF">IW967_05110</name>
</gene>
<keyword evidence="8" id="KW-0966">Cell projection</keyword>
<feature type="domain" description="Flagellar basal body rod protein N-terminal" evidence="7">
    <location>
        <begin position="7"/>
        <end position="34"/>
    </location>
</feature>
<evidence type="ECO:0000256" key="2">
    <source>
        <dbReference type="ARBA" id="ARBA00009677"/>
    </source>
</evidence>
<keyword evidence="8" id="KW-0282">Flagellum</keyword>
<comment type="function">
    <text evidence="5 6">Structural component of flagellum, the bacterial motility apparatus. Part of the rod structure of flagellar basal body.</text>
</comment>
<reference evidence="8 9" key="1">
    <citation type="submission" date="2020-11" db="EMBL/GenBank/DDBJ databases">
        <title>Genomic insight of Alicyclobacillus mali FL 18 reveals a new arsenic-resistant strain, with potential in environmental biotechnology.</title>
        <authorList>
            <person name="Fiorentino G."/>
            <person name="Gallo G."/>
            <person name="Aulitto M."/>
        </authorList>
    </citation>
    <scope>NUCLEOTIDE SEQUENCE [LARGE SCALE GENOMIC DNA]</scope>
    <source>
        <strain evidence="8 9">FL 18</strain>
    </source>
</reference>
<organism evidence="8 9">
    <name type="scientific">Alicyclobacillus mali</name>
    <name type="common">ex Roth et al. 2021</name>
    <dbReference type="NCBI Taxonomy" id="1123961"/>
    <lineage>
        <taxon>Bacteria</taxon>
        <taxon>Bacillati</taxon>
        <taxon>Bacillota</taxon>
        <taxon>Bacilli</taxon>
        <taxon>Bacillales</taxon>
        <taxon>Alicyclobacillaceae</taxon>
        <taxon>Alicyclobacillus</taxon>
    </lineage>
</organism>
<evidence type="ECO:0000256" key="1">
    <source>
        <dbReference type="ARBA" id="ARBA00004117"/>
    </source>
</evidence>
<accession>A0ABS0F1R2</accession>
<dbReference type="Pfam" id="PF00460">
    <property type="entry name" value="Flg_bb_rod"/>
    <property type="match status" value="1"/>
</dbReference>
<dbReference type="PANTHER" id="PTHR30435:SF12">
    <property type="entry name" value="FLAGELLAR BASAL BODY ROD PROTEIN FLGB"/>
    <property type="match status" value="1"/>
</dbReference>
<dbReference type="InterPro" id="IPR006300">
    <property type="entry name" value="FlgB"/>
</dbReference>
<dbReference type="PANTHER" id="PTHR30435">
    <property type="entry name" value="FLAGELLAR PROTEIN"/>
    <property type="match status" value="1"/>
</dbReference>
<keyword evidence="4 6" id="KW-0975">Bacterial flagellum</keyword>
<evidence type="ECO:0000256" key="4">
    <source>
        <dbReference type="ARBA" id="ARBA00023143"/>
    </source>
</evidence>
<comment type="similarity">
    <text evidence="2 6">Belongs to the flagella basal body rod proteins family.</text>
</comment>
<dbReference type="RefSeq" id="WP_067848505.1">
    <property type="nucleotide sequence ID" value="NZ_JADPKZ010000034.1"/>
</dbReference>
<evidence type="ECO:0000256" key="3">
    <source>
        <dbReference type="ARBA" id="ARBA00014376"/>
    </source>
</evidence>
<comment type="subcellular location">
    <subcellularLocation>
        <location evidence="1 6">Bacterial flagellum basal body</location>
    </subcellularLocation>
</comment>
<proteinExistence type="inferred from homology"/>
<evidence type="ECO:0000313" key="8">
    <source>
        <dbReference type="EMBL" id="MBF8377248.1"/>
    </source>
</evidence>
<dbReference type="InterPro" id="IPR001444">
    <property type="entry name" value="Flag_bb_rod_N"/>
</dbReference>
<evidence type="ECO:0000259" key="7">
    <source>
        <dbReference type="Pfam" id="PF00460"/>
    </source>
</evidence>
<dbReference type="EMBL" id="JADPKZ010000034">
    <property type="protein sequence ID" value="MBF8377248.1"/>
    <property type="molecule type" value="Genomic_DNA"/>
</dbReference>
<keyword evidence="9" id="KW-1185">Reference proteome</keyword>
<evidence type="ECO:0000256" key="5">
    <source>
        <dbReference type="ARBA" id="ARBA00024934"/>
    </source>
</evidence>
<evidence type="ECO:0000313" key="9">
    <source>
        <dbReference type="Proteomes" id="UP000642910"/>
    </source>
</evidence>
<protein>
    <recommendedName>
        <fullName evidence="3 6">Flagellar basal body rod protein FlgB</fullName>
    </recommendedName>
</protein>
<keyword evidence="8" id="KW-0969">Cilium</keyword>
<dbReference type="Proteomes" id="UP000642910">
    <property type="component" value="Unassembled WGS sequence"/>
</dbReference>
<sequence>MTVFELLQSALDASTLRQAVYANNIANAGTPGYKRQDVAFESMLQSALGSEGSDALGETHIPIGAEQPSYNLTALPNVTPQVYTDTSTTVNSNGNNVDITEEMVLMAENQVKYDTLVQDISDRLDRLRTAITGS</sequence>
<dbReference type="PIRSF" id="PIRSF002889">
    <property type="entry name" value="Rod_FlgB"/>
    <property type="match status" value="1"/>
</dbReference>
<dbReference type="NCBIfam" id="TIGR01396">
    <property type="entry name" value="FlgB"/>
    <property type="match status" value="1"/>
</dbReference>
<evidence type="ECO:0000256" key="6">
    <source>
        <dbReference type="PIRNR" id="PIRNR002889"/>
    </source>
</evidence>
<comment type="caution">
    <text evidence="8">The sequence shown here is derived from an EMBL/GenBank/DDBJ whole genome shotgun (WGS) entry which is preliminary data.</text>
</comment>